<evidence type="ECO:0000313" key="8">
    <source>
        <dbReference type="Proteomes" id="UP000248198"/>
    </source>
</evidence>
<feature type="domain" description="RNA polymerase sigma-70 region 2" evidence="5">
    <location>
        <begin position="27"/>
        <end position="89"/>
    </location>
</feature>
<evidence type="ECO:0000256" key="1">
    <source>
        <dbReference type="ARBA" id="ARBA00010641"/>
    </source>
</evidence>
<proteinExistence type="inferred from homology"/>
<dbReference type="NCBIfam" id="TIGR02937">
    <property type="entry name" value="sigma70-ECF"/>
    <property type="match status" value="1"/>
</dbReference>
<dbReference type="InterPro" id="IPR014284">
    <property type="entry name" value="RNA_pol_sigma-70_dom"/>
</dbReference>
<dbReference type="InterPro" id="IPR013324">
    <property type="entry name" value="RNA_pol_sigma_r3/r4-like"/>
</dbReference>
<dbReference type="GO" id="GO:0003677">
    <property type="term" value="F:DNA binding"/>
    <property type="evidence" value="ECO:0007669"/>
    <property type="project" value="InterPro"/>
</dbReference>
<evidence type="ECO:0000259" key="6">
    <source>
        <dbReference type="Pfam" id="PF08281"/>
    </source>
</evidence>
<name>A0A318UGE7_9SPHI</name>
<dbReference type="Pfam" id="PF04542">
    <property type="entry name" value="Sigma70_r2"/>
    <property type="match status" value="1"/>
</dbReference>
<keyword evidence="3" id="KW-0731">Sigma factor</keyword>
<dbReference type="InterPro" id="IPR014327">
    <property type="entry name" value="RNA_pol_sigma70_bacteroid"/>
</dbReference>
<feature type="domain" description="RNA polymerase sigma factor 70 region 4 type 2" evidence="6">
    <location>
        <begin position="125"/>
        <end position="176"/>
    </location>
</feature>
<sequence length="195" mass="23357">MSGYHALSDFELITLLKEGDHVAYTEIYKRYYYLMFVFAYKKLRDEDLAKDVVQELFFQVWQKKETISTGTKFAAFMYVSLRHKIFNYFIHQKVEARYIYFLKDFSNTISSEKADYLVRSKELRVYIEKQIKALPSKMRIIFELSRNENFSHKEIAEKLETSEYNVSKQITNALKILRTKLGVIIFNILFINFLI</sequence>
<dbReference type="PANTHER" id="PTHR43133:SF46">
    <property type="entry name" value="RNA POLYMERASE SIGMA-70 FACTOR ECF SUBFAMILY"/>
    <property type="match status" value="1"/>
</dbReference>
<keyword evidence="4" id="KW-0804">Transcription</keyword>
<dbReference type="Gene3D" id="1.10.10.10">
    <property type="entry name" value="Winged helix-like DNA-binding domain superfamily/Winged helix DNA-binding domain"/>
    <property type="match status" value="1"/>
</dbReference>
<dbReference type="OrthoDB" id="659569at2"/>
<dbReference type="InterPro" id="IPR039425">
    <property type="entry name" value="RNA_pol_sigma-70-like"/>
</dbReference>
<dbReference type="SUPFAM" id="SSF88946">
    <property type="entry name" value="Sigma2 domain of RNA polymerase sigma factors"/>
    <property type="match status" value="1"/>
</dbReference>
<dbReference type="Pfam" id="PF08281">
    <property type="entry name" value="Sigma70_r4_2"/>
    <property type="match status" value="1"/>
</dbReference>
<dbReference type="InterPro" id="IPR013325">
    <property type="entry name" value="RNA_pol_sigma_r2"/>
</dbReference>
<evidence type="ECO:0000313" key="7">
    <source>
        <dbReference type="EMBL" id="PYF74560.1"/>
    </source>
</evidence>
<dbReference type="PANTHER" id="PTHR43133">
    <property type="entry name" value="RNA POLYMERASE ECF-TYPE SIGMA FACTO"/>
    <property type="match status" value="1"/>
</dbReference>
<dbReference type="AlphaFoldDB" id="A0A318UGE7"/>
<evidence type="ECO:0000259" key="5">
    <source>
        <dbReference type="Pfam" id="PF04542"/>
    </source>
</evidence>
<dbReference type="SUPFAM" id="SSF88659">
    <property type="entry name" value="Sigma3 and sigma4 domains of RNA polymerase sigma factors"/>
    <property type="match status" value="1"/>
</dbReference>
<evidence type="ECO:0000256" key="2">
    <source>
        <dbReference type="ARBA" id="ARBA00023015"/>
    </source>
</evidence>
<evidence type="ECO:0000256" key="4">
    <source>
        <dbReference type="ARBA" id="ARBA00023163"/>
    </source>
</evidence>
<dbReference type="Proteomes" id="UP000248198">
    <property type="component" value="Unassembled WGS sequence"/>
</dbReference>
<protein>
    <submittedName>
        <fullName evidence="7">RNA polymerase sigma-70 factor (ECF subfamily)</fullName>
    </submittedName>
</protein>
<reference evidence="7 8" key="1">
    <citation type="submission" date="2018-06" db="EMBL/GenBank/DDBJ databases">
        <title>Genomic Encyclopedia of Archaeal and Bacterial Type Strains, Phase II (KMG-II): from individual species to whole genera.</title>
        <authorList>
            <person name="Goeker M."/>
        </authorList>
    </citation>
    <scope>NUCLEOTIDE SEQUENCE [LARGE SCALE GENOMIC DNA]</scope>
    <source>
        <strain evidence="7 8">DSM 27372</strain>
    </source>
</reference>
<dbReference type="InterPro" id="IPR013249">
    <property type="entry name" value="RNA_pol_sigma70_r4_t2"/>
</dbReference>
<dbReference type="EMBL" id="QKLU01000003">
    <property type="protein sequence ID" value="PYF74560.1"/>
    <property type="molecule type" value="Genomic_DNA"/>
</dbReference>
<keyword evidence="8" id="KW-1185">Reference proteome</keyword>
<comment type="similarity">
    <text evidence="1">Belongs to the sigma-70 factor family. ECF subfamily.</text>
</comment>
<dbReference type="NCBIfam" id="TIGR02985">
    <property type="entry name" value="Sig70_bacteroi1"/>
    <property type="match status" value="1"/>
</dbReference>
<dbReference type="InterPro" id="IPR007627">
    <property type="entry name" value="RNA_pol_sigma70_r2"/>
</dbReference>
<evidence type="ECO:0000256" key="3">
    <source>
        <dbReference type="ARBA" id="ARBA00023082"/>
    </source>
</evidence>
<dbReference type="Gene3D" id="1.10.1740.10">
    <property type="match status" value="1"/>
</dbReference>
<dbReference type="RefSeq" id="WP_110829236.1">
    <property type="nucleotide sequence ID" value="NZ_QKLU01000003.1"/>
</dbReference>
<dbReference type="GO" id="GO:0006352">
    <property type="term" value="P:DNA-templated transcription initiation"/>
    <property type="evidence" value="ECO:0007669"/>
    <property type="project" value="InterPro"/>
</dbReference>
<keyword evidence="2" id="KW-0805">Transcription regulation</keyword>
<gene>
    <name evidence="7" type="ORF">B0O44_1035</name>
</gene>
<dbReference type="InterPro" id="IPR036388">
    <property type="entry name" value="WH-like_DNA-bd_sf"/>
</dbReference>
<accession>A0A318UGE7</accession>
<dbReference type="GO" id="GO:0016987">
    <property type="term" value="F:sigma factor activity"/>
    <property type="evidence" value="ECO:0007669"/>
    <property type="project" value="UniProtKB-KW"/>
</dbReference>
<organism evidence="7 8">
    <name type="scientific">Pedobacter nutrimenti</name>
    <dbReference type="NCBI Taxonomy" id="1241337"/>
    <lineage>
        <taxon>Bacteria</taxon>
        <taxon>Pseudomonadati</taxon>
        <taxon>Bacteroidota</taxon>
        <taxon>Sphingobacteriia</taxon>
        <taxon>Sphingobacteriales</taxon>
        <taxon>Sphingobacteriaceae</taxon>
        <taxon>Pedobacter</taxon>
    </lineage>
</organism>
<comment type="caution">
    <text evidence="7">The sequence shown here is derived from an EMBL/GenBank/DDBJ whole genome shotgun (WGS) entry which is preliminary data.</text>
</comment>